<dbReference type="InterPro" id="IPR013785">
    <property type="entry name" value="Aldolase_TIM"/>
</dbReference>
<comment type="catalytic activity">
    <reaction evidence="3">
        <text>Random hydrolysis of (1-&gt;4)-linkages between N-acetyl-beta-D-glucosamine and D-glucuronate residues in hyaluronate.</text>
        <dbReference type="EC" id="3.2.1.35"/>
    </reaction>
</comment>
<dbReference type="PANTHER" id="PTHR11769">
    <property type="entry name" value="HYALURONIDASE"/>
    <property type="match status" value="1"/>
</dbReference>
<gene>
    <name evidence="4" type="ORF">TMSB3V08_LOCUS9529</name>
</gene>
<dbReference type="Gene3D" id="3.20.20.70">
    <property type="entry name" value="Aldolase class I"/>
    <property type="match status" value="1"/>
</dbReference>
<dbReference type="EMBL" id="OB795897">
    <property type="protein sequence ID" value="CAD7432833.1"/>
    <property type="molecule type" value="Genomic_DNA"/>
</dbReference>
<comment type="similarity">
    <text evidence="1 3">Belongs to the glycosyl hydrolase 56 family.</text>
</comment>
<dbReference type="GO" id="GO:0005975">
    <property type="term" value="P:carbohydrate metabolic process"/>
    <property type="evidence" value="ECO:0007669"/>
    <property type="project" value="InterPro"/>
</dbReference>
<protein>
    <recommendedName>
        <fullName evidence="3">Hyaluronidase</fullName>
        <ecNumber evidence="3">3.2.1.35</ecNumber>
    </recommendedName>
</protein>
<keyword evidence="2" id="KW-1015">Disulfide bond</keyword>
<organism evidence="4">
    <name type="scientific">Timema monikensis</name>
    <dbReference type="NCBI Taxonomy" id="170555"/>
    <lineage>
        <taxon>Eukaryota</taxon>
        <taxon>Metazoa</taxon>
        <taxon>Ecdysozoa</taxon>
        <taxon>Arthropoda</taxon>
        <taxon>Hexapoda</taxon>
        <taxon>Insecta</taxon>
        <taxon>Pterygota</taxon>
        <taxon>Neoptera</taxon>
        <taxon>Polyneoptera</taxon>
        <taxon>Phasmatodea</taxon>
        <taxon>Timematodea</taxon>
        <taxon>Timematoidea</taxon>
        <taxon>Timematidae</taxon>
        <taxon>Timema</taxon>
    </lineage>
</organism>
<keyword evidence="3" id="KW-0378">Hydrolase</keyword>
<dbReference type="Pfam" id="PF01630">
    <property type="entry name" value="Glyco_hydro_56"/>
    <property type="match status" value="1"/>
</dbReference>
<dbReference type="InterPro" id="IPR017853">
    <property type="entry name" value="GH"/>
</dbReference>
<dbReference type="EC" id="3.2.1.35" evidence="3"/>
<evidence type="ECO:0000256" key="3">
    <source>
        <dbReference type="RuleBase" id="RU610713"/>
    </source>
</evidence>
<evidence type="ECO:0000313" key="4">
    <source>
        <dbReference type="EMBL" id="CAD7432833.1"/>
    </source>
</evidence>
<dbReference type="PANTHER" id="PTHR11769:SF35">
    <property type="entry name" value="HYALURONIDASE"/>
    <property type="match status" value="1"/>
</dbReference>
<dbReference type="SUPFAM" id="SSF51445">
    <property type="entry name" value="(Trans)glycosidases"/>
    <property type="match status" value="1"/>
</dbReference>
<dbReference type="AlphaFoldDB" id="A0A7R9HU51"/>
<proteinExistence type="inferred from homology"/>
<accession>A0A7R9HU51</accession>
<reference evidence="4" key="1">
    <citation type="submission" date="2020-11" db="EMBL/GenBank/DDBJ databases">
        <authorList>
            <person name="Tran Van P."/>
        </authorList>
    </citation>
    <scope>NUCLEOTIDE SEQUENCE</scope>
</reference>
<dbReference type="GO" id="GO:0030214">
    <property type="term" value="P:hyaluronan catabolic process"/>
    <property type="evidence" value="ECO:0007669"/>
    <property type="project" value="TreeGrafter"/>
</dbReference>
<name>A0A7R9HU51_9NEOP</name>
<evidence type="ECO:0000256" key="2">
    <source>
        <dbReference type="ARBA" id="ARBA00023157"/>
    </source>
</evidence>
<dbReference type="InterPro" id="IPR018155">
    <property type="entry name" value="Hyaluronidase"/>
</dbReference>
<keyword evidence="3" id="KW-0326">Glycosidase</keyword>
<sequence>MEQTLELVRQMRPQGKWGYYAYPFCYNYTPKNMAPTCPVQVMKENNQQIEVRVLVRYTTLSWDHPYIYTVSNSQVCSVLGSQPVNPGVDQQVRCSYGAGTSGGVPWVS</sequence>
<evidence type="ECO:0000256" key="1">
    <source>
        <dbReference type="ARBA" id="ARBA00008871"/>
    </source>
</evidence>
<dbReference type="GO" id="GO:0004415">
    <property type="term" value="F:hyalurononglucosaminidase activity"/>
    <property type="evidence" value="ECO:0007669"/>
    <property type="project" value="UniProtKB-UniRule"/>
</dbReference>